<comment type="caution">
    <text evidence="3">The sequence shown here is derived from an EMBL/GenBank/DDBJ whole genome shotgun (WGS) entry which is preliminary data.</text>
</comment>
<protein>
    <submittedName>
        <fullName evidence="3">DUF5641 domain-containing protein</fullName>
    </submittedName>
</protein>
<feature type="non-terminal residue" evidence="3">
    <location>
        <position position="266"/>
    </location>
</feature>
<feature type="region of interest" description="Disordered" evidence="1">
    <location>
        <begin position="131"/>
        <end position="161"/>
    </location>
</feature>
<accession>A0AAN8FS56</accession>
<dbReference type="AlphaFoldDB" id="A0AAN8FS56"/>
<proteinExistence type="predicted"/>
<reference evidence="3 4" key="1">
    <citation type="submission" date="2019-10" db="EMBL/GenBank/DDBJ databases">
        <title>Assembly and Annotation for the nematode Trichostrongylus colubriformis.</title>
        <authorList>
            <person name="Martin J."/>
        </authorList>
    </citation>
    <scope>NUCLEOTIDE SEQUENCE [LARGE SCALE GENOMIC DNA]</scope>
    <source>
        <strain evidence="3">G859</strain>
        <tissue evidence="3">Whole worm</tissue>
    </source>
</reference>
<organism evidence="3 4">
    <name type="scientific">Trichostrongylus colubriformis</name>
    <name type="common">Black scour worm</name>
    <dbReference type="NCBI Taxonomy" id="6319"/>
    <lineage>
        <taxon>Eukaryota</taxon>
        <taxon>Metazoa</taxon>
        <taxon>Ecdysozoa</taxon>
        <taxon>Nematoda</taxon>
        <taxon>Chromadorea</taxon>
        <taxon>Rhabditida</taxon>
        <taxon>Rhabditina</taxon>
        <taxon>Rhabditomorpha</taxon>
        <taxon>Strongyloidea</taxon>
        <taxon>Trichostrongylidae</taxon>
        <taxon>Trichostrongylus</taxon>
    </lineage>
</organism>
<evidence type="ECO:0000259" key="2">
    <source>
        <dbReference type="Pfam" id="PF18701"/>
    </source>
</evidence>
<dbReference type="InterPro" id="IPR040676">
    <property type="entry name" value="DUF5641"/>
</dbReference>
<sequence length="266" mass="30125">MEEDHNDPSFVPASELATLQTKQQAVAALKTSCQYTEKFWKLWQTQYLTSLREKHTLLINKRKGCSQEPREGTVVLIMEAVLPRHSWKTGMIDKLVVNSNGTVREAIVRLPSRRMIRRPINLLIPLELGEETPKTASNGDESEMRGNEGTDLAEKEESTSARYNLRERRRVNYKERNSEEEQRATSSNSFSISLAQLLTIALLCGICTAEERLNIKSPSSTRTIQCWQGGVQLISPDRTPFEVCAGSHCVVFNNPEVFENVTFPPE</sequence>
<evidence type="ECO:0000313" key="4">
    <source>
        <dbReference type="Proteomes" id="UP001331761"/>
    </source>
</evidence>
<gene>
    <name evidence="3" type="ORF">GCK32_022686</name>
</gene>
<dbReference type="EMBL" id="WIXE01013021">
    <property type="protein sequence ID" value="KAK5975445.1"/>
    <property type="molecule type" value="Genomic_DNA"/>
</dbReference>
<dbReference type="Pfam" id="PF18701">
    <property type="entry name" value="DUF5641"/>
    <property type="match status" value="1"/>
</dbReference>
<feature type="compositionally biased region" description="Basic and acidic residues" evidence="1">
    <location>
        <begin position="142"/>
        <end position="161"/>
    </location>
</feature>
<evidence type="ECO:0000313" key="3">
    <source>
        <dbReference type="EMBL" id="KAK5975445.1"/>
    </source>
</evidence>
<feature type="domain" description="DUF5641" evidence="2">
    <location>
        <begin position="33"/>
        <end position="126"/>
    </location>
</feature>
<evidence type="ECO:0000256" key="1">
    <source>
        <dbReference type="SAM" id="MobiDB-lite"/>
    </source>
</evidence>
<name>A0AAN8FS56_TRICO</name>
<dbReference type="Proteomes" id="UP001331761">
    <property type="component" value="Unassembled WGS sequence"/>
</dbReference>
<keyword evidence="4" id="KW-1185">Reference proteome</keyword>